<evidence type="ECO:0000313" key="1">
    <source>
        <dbReference type="EMBL" id="MCL6679143.1"/>
    </source>
</evidence>
<dbReference type="Proteomes" id="UP001165343">
    <property type="component" value="Unassembled WGS sequence"/>
</dbReference>
<proteinExistence type="predicted"/>
<gene>
    <name evidence="1" type="ORF">LZ519_07420</name>
</gene>
<evidence type="ECO:0000313" key="2">
    <source>
        <dbReference type="Proteomes" id="UP001165343"/>
    </source>
</evidence>
<comment type="caution">
    <text evidence="1">The sequence shown here is derived from an EMBL/GenBank/DDBJ whole genome shotgun (WGS) entry which is preliminary data.</text>
</comment>
<organism evidence="1 2">
    <name type="scientific">Sphingomonas anseongensis</name>
    <dbReference type="NCBI Taxonomy" id="2908207"/>
    <lineage>
        <taxon>Bacteria</taxon>
        <taxon>Pseudomonadati</taxon>
        <taxon>Pseudomonadota</taxon>
        <taxon>Alphaproteobacteria</taxon>
        <taxon>Sphingomonadales</taxon>
        <taxon>Sphingomonadaceae</taxon>
        <taxon>Sphingomonas</taxon>
    </lineage>
</organism>
<dbReference type="RefSeq" id="WP_249868059.1">
    <property type="nucleotide sequence ID" value="NZ_JAMGBC010000001.1"/>
</dbReference>
<keyword evidence="2" id="KW-1185">Reference proteome</keyword>
<accession>A0ABT0RFV0</accession>
<protein>
    <submittedName>
        <fullName evidence="1">Uncharacterized protein</fullName>
    </submittedName>
</protein>
<reference evidence="1" key="1">
    <citation type="submission" date="2022-05" db="EMBL/GenBank/DDBJ databases">
        <authorList>
            <person name="Jo J.-H."/>
            <person name="Im W.-T."/>
        </authorList>
    </citation>
    <scope>NUCLEOTIDE SEQUENCE</scope>
    <source>
        <strain evidence="1">RG327</strain>
    </source>
</reference>
<sequence length="73" mass="8430">MRLQSFVVGSDEIELSLGRDDGGKEYFFARLPLPDDDFSSRSLDEVRLSSLRRVYEAIHNEIGRLSERVKERA</sequence>
<dbReference type="EMBL" id="JAMGBC010000001">
    <property type="protein sequence ID" value="MCL6679143.1"/>
    <property type="molecule type" value="Genomic_DNA"/>
</dbReference>
<name>A0ABT0RFV0_9SPHN</name>